<dbReference type="InterPro" id="IPR001374">
    <property type="entry name" value="R3H_dom"/>
</dbReference>
<evidence type="ECO:0000313" key="2">
    <source>
        <dbReference type="EMBL" id="NMB91303.1"/>
    </source>
</evidence>
<dbReference type="CDD" id="cd02644">
    <property type="entry name" value="R3H_jag"/>
    <property type="match status" value="1"/>
</dbReference>
<proteinExistence type="predicted"/>
<dbReference type="InterPro" id="IPR015946">
    <property type="entry name" value="KH_dom-like_a/b"/>
</dbReference>
<feature type="domain" description="R3H" evidence="1">
    <location>
        <begin position="83"/>
        <end position="149"/>
    </location>
</feature>
<organism evidence="2 3">
    <name type="scientific">candidate division WWE3 bacterium</name>
    <dbReference type="NCBI Taxonomy" id="2053526"/>
    <lineage>
        <taxon>Bacteria</taxon>
        <taxon>Katanobacteria</taxon>
    </lineage>
</organism>
<comment type="caution">
    <text evidence="2">The sequence shown here is derived from an EMBL/GenBank/DDBJ whole genome shotgun (WGS) entry which is preliminary data.</text>
</comment>
<dbReference type="PANTHER" id="PTHR35800">
    <property type="entry name" value="PROTEIN JAG"/>
    <property type="match status" value="1"/>
</dbReference>
<dbReference type="InterPro" id="IPR038008">
    <property type="entry name" value="Jag_KH"/>
</dbReference>
<sequence length="164" mass="19393">MKTKEIIETSLNKIFSYIGVKPEINIEEDDNVYSIAISGNNLNYLIGFRGQSLEALQTLIKQILFRKTGEHIILTIDINEYKDKKVEKLQDLARGFIDKVRFFEKEIELPRMNPWERRQIHIFVSEYDDVESESIGEGEDRRVVLKPKKKEKKKSKKEFKNKEE</sequence>
<dbReference type="Pfam" id="PF01424">
    <property type="entry name" value="R3H"/>
    <property type="match status" value="1"/>
</dbReference>
<dbReference type="SMART" id="SM00393">
    <property type="entry name" value="R3H"/>
    <property type="match status" value="1"/>
</dbReference>
<name>A0A7X9E6P5_UNCKA</name>
<dbReference type="InterPro" id="IPR039247">
    <property type="entry name" value="KhpB"/>
</dbReference>
<dbReference type="PROSITE" id="PS51061">
    <property type="entry name" value="R3H"/>
    <property type="match status" value="1"/>
</dbReference>
<dbReference type="PANTHER" id="PTHR35800:SF1">
    <property type="entry name" value="RNA-BINDING PROTEIN KHPB"/>
    <property type="match status" value="1"/>
</dbReference>
<dbReference type="GO" id="GO:0003723">
    <property type="term" value="F:RNA binding"/>
    <property type="evidence" value="ECO:0007669"/>
    <property type="project" value="InterPro"/>
</dbReference>
<dbReference type="InterPro" id="IPR034079">
    <property type="entry name" value="R3H_KhpB"/>
</dbReference>
<reference evidence="2 3" key="1">
    <citation type="journal article" date="2020" name="Biotechnol. Biofuels">
        <title>New insights from the biogas microbiome by comprehensive genome-resolved metagenomics of nearly 1600 species originating from multiple anaerobic digesters.</title>
        <authorList>
            <person name="Campanaro S."/>
            <person name="Treu L."/>
            <person name="Rodriguez-R L.M."/>
            <person name="Kovalovszki A."/>
            <person name="Ziels R.M."/>
            <person name="Maus I."/>
            <person name="Zhu X."/>
            <person name="Kougias P.G."/>
            <person name="Basile A."/>
            <person name="Luo G."/>
            <person name="Schluter A."/>
            <person name="Konstantinidis K.T."/>
            <person name="Angelidaki I."/>
        </authorList>
    </citation>
    <scope>NUCLEOTIDE SEQUENCE [LARGE SCALE GENOMIC DNA]</scope>
    <source>
        <strain evidence="2">AS27yjCOA_202</strain>
    </source>
</reference>
<dbReference type="Proteomes" id="UP000590542">
    <property type="component" value="Unassembled WGS sequence"/>
</dbReference>
<dbReference type="Gene3D" id="3.30.1370.50">
    <property type="entry name" value="R3H-like domain"/>
    <property type="match status" value="1"/>
</dbReference>
<evidence type="ECO:0000313" key="3">
    <source>
        <dbReference type="Proteomes" id="UP000590542"/>
    </source>
</evidence>
<evidence type="ECO:0000259" key="1">
    <source>
        <dbReference type="PROSITE" id="PS51061"/>
    </source>
</evidence>
<gene>
    <name evidence="2" type="ORF">GYA37_00470</name>
</gene>
<dbReference type="Gene3D" id="3.30.300.20">
    <property type="match status" value="1"/>
</dbReference>
<dbReference type="InterPro" id="IPR036867">
    <property type="entry name" value="R3H_dom_sf"/>
</dbReference>
<dbReference type="EMBL" id="JAAZNV010000006">
    <property type="protein sequence ID" value="NMB91303.1"/>
    <property type="molecule type" value="Genomic_DNA"/>
</dbReference>
<dbReference type="AlphaFoldDB" id="A0A7X9E6P5"/>
<dbReference type="SUPFAM" id="SSF82708">
    <property type="entry name" value="R3H domain"/>
    <property type="match status" value="1"/>
</dbReference>
<dbReference type="Pfam" id="PF13083">
    <property type="entry name" value="KH_KhpA-B"/>
    <property type="match status" value="1"/>
</dbReference>
<accession>A0A7X9E6P5</accession>
<protein>
    <submittedName>
        <fullName evidence="2">KH domain-containing protein</fullName>
    </submittedName>
</protein>
<dbReference type="CDD" id="cd02414">
    <property type="entry name" value="KH-II_Jag"/>
    <property type="match status" value="1"/>
</dbReference>